<evidence type="ECO:0000256" key="2">
    <source>
        <dbReference type="ARBA" id="ARBA00022618"/>
    </source>
</evidence>
<evidence type="ECO:0000256" key="1">
    <source>
        <dbReference type="ARBA" id="ARBA00022475"/>
    </source>
</evidence>
<dbReference type="RefSeq" id="WP_079682729.1">
    <property type="nucleotide sequence ID" value="NZ_FUYQ01000005.1"/>
</dbReference>
<keyword evidence="1 5" id="KW-1003">Cell membrane</keyword>
<reference evidence="11" key="1">
    <citation type="submission" date="2017-02" db="EMBL/GenBank/DDBJ databases">
        <authorList>
            <person name="Varghese N."/>
            <person name="Submissions S."/>
        </authorList>
    </citation>
    <scope>NUCLEOTIDE SEQUENCE [LARGE SCALE GENOMIC DNA]</scope>
    <source>
        <strain evidence="11">DSM 24967</strain>
    </source>
</reference>
<evidence type="ECO:0000256" key="6">
    <source>
        <dbReference type="PIRNR" id="PIRNR003101"/>
    </source>
</evidence>
<name>A0A1T5B2D4_9BACT</name>
<evidence type="ECO:0000313" key="11">
    <source>
        <dbReference type="Proteomes" id="UP000190852"/>
    </source>
</evidence>
<evidence type="ECO:0000256" key="7">
    <source>
        <dbReference type="SAM" id="Coils"/>
    </source>
</evidence>
<dbReference type="GO" id="GO:0043093">
    <property type="term" value="P:FtsZ-dependent cytokinesis"/>
    <property type="evidence" value="ECO:0007669"/>
    <property type="project" value="UniProtKB-UniRule"/>
</dbReference>
<comment type="subcellular location">
    <subcellularLocation>
        <location evidence="5">Cell membrane</location>
        <topology evidence="5">Peripheral membrane protein</topology>
        <orientation evidence="5">Cytoplasmic side</orientation>
    </subcellularLocation>
    <text evidence="5">Localizes to the Z ring in an FtsZ-dependent manner. Targeted to the membrane through a conserved C-terminal amphipathic helix.</text>
</comment>
<evidence type="ECO:0000259" key="9">
    <source>
        <dbReference type="SMART" id="SM00842"/>
    </source>
</evidence>
<evidence type="ECO:0000256" key="5">
    <source>
        <dbReference type="HAMAP-Rule" id="MF_02033"/>
    </source>
</evidence>
<keyword evidence="7" id="KW-0175">Coiled coil</keyword>
<dbReference type="PANTHER" id="PTHR32432:SF4">
    <property type="entry name" value="CELL DIVISION PROTEIN FTSA"/>
    <property type="match status" value="1"/>
</dbReference>
<dbReference type="Proteomes" id="UP000190852">
    <property type="component" value="Unassembled WGS sequence"/>
</dbReference>
<dbReference type="Pfam" id="PF14450">
    <property type="entry name" value="FtsA"/>
    <property type="match status" value="1"/>
</dbReference>
<dbReference type="HAMAP" id="MF_02033">
    <property type="entry name" value="FtsA"/>
    <property type="match status" value="1"/>
</dbReference>
<dbReference type="PIRSF" id="PIRSF003101">
    <property type="entry name" value="FtsA"/>
    <property type="match status" value="1"/>
</dbReference>
<sequence>MAYTDFIAAIDLGTSRIVGMVGKKNEHGVLSIIAYEVENSGNCIRRGCVYNVEETANKIKRLVRKLENKLHEAKIEKVYVGVGGQSLRSINHTVPRVLGTEGVVTDEIISSLHAECLNFHPDMLDVLAAVSPVYYLDNKPEANPVGIPCTRIEAKYKLIVGRPSLKRHIINSIAERAQITIAGIIVSPLALSDAVLNDDERDLGCALIGFGAGVTTLTVYKGGKLLHLSVIPLGSNLITRDITSLHLPESEAERVKQTYGSAMMDQDNDQSIQVSQADGLGMREIKLSDLNNVVEARMGEILENVYARLDAIEMEGTLGAGIVITGGGAALKSLPEVIRKRTKMEVRYAATRRGIVASGDLEAGNPSYASAVGLLLNGTENCAGYVPPAYVVEPGPFMEDPIEVPPMPKSEPVKPSKPKPEKKQGGLLKNLSSKFDSMTRNLFDDSEDKS</sequence>
<dbReference type="AlphaFoldDB" id="A0A1T5B2D4"/>
<feature type="compositionally biased region" description="Polar residues" evidence="8">
    <location>
        <begin position="430"/>
        <end position="440"/>
    </location>
</feature>
<dbReference type="GO" id="GO:0009898">
    <property type="term" value="C:cytoplasmic side of plasma membrane"/>
    <property type="evidence" value="ECO:0007669"/>
    <property type="project" value="UniProtKB-UniRule"/>
</dbReference>
<dbReference type="SMART" id="SM00842">
    <property type="entry name" value="FtsA"/>
    <property type="match status" value="1"/>
</dbReference>
<evidence type="ECO:0000256" key="8">
    <source>
        <dbReference type="SAM" id="MobiDB-lite"/>
    </source>
</evidence>
<keyword evidence="2 5" id="KW-0132">Cell division</keyword>
<evidence type="ECO:0000256" key="3">
    <source>
        <dbReference type="ARBA" id="ARBA00023136"/>
    </source>
</evidence>
<dbReference type="CDD" id="cd24048">
    <property type="entry name" value="ASKHA_NBD_FtsA"/>
    <property type="match status" value="1"/>
</dbReference>
<organism evidence="10 11">
    <name type="scientific">Parabacteroides chartae</name>
    <dbReference type="NCBI Taxonomy" id="1037355"/>
    <lineage>
        <taxon>Bacteria</taxon>
        <taxon>Pseudomonadati</taxon>
        <taxon>Bacteroidota</taxon>
        <taxon>Bacteroidia</taxon>
        <taxon>Bacteroidales</taxon>
        <taxon>Tannerellaceae</taxon>
        <taxon>Parabacteroides</taxon>
    </lineage>
</organism>
<keyword evidence="4 5" id="KW-0131">Cell cycle</keyword>
<accession>A0A1T5B2D4</accession>
<dbReference type="InterPro" id="IPR003494">
    <property type="entry name" value="SHS2_FtsA"/>
</dbReference>
<comment type="function">
    <text evidence="5 6">Cell division protein that is involved in the assembly of the Z ring. May serve as a membrane anchor for the Z ring.</text>
</comment>
<evidence type="ECO:0000256" key="4">
    <source>
        <dbReference type="ARBA" id="ARBA00023306"/>
    </source>
</evidence>
<feature type="region of interest" description="Disordered" evidence="8">
    <location>
        <begin position="401"/>
        <end position="450"/>
    </location>
</feature>
<dbReference type="InterPro" id="IPR020823">
    <property type="entry name" value="Cell_div_FtsA"/>
</dbReference>
<comment type="similarity">
    <text evidence="5 6">Belongs to the FtsA/MreB family.</text>
</comment>
<dbReference type="Gene3D" id="3.30.420.40">
    <property type="match status" value="2"/>
</dbReference>
<feature type="coiled-coil region" evidence="7">
    <location>
        <begin position="49"/>
        <end position="76"/>
    </location>
</feature>
<comment type="subunit">
    <text evidence="5">Self-interacts. Interacts with FtsZ.</text>
</comment>
<dbReference type="SUPFAM" id="SSF53067">
    <property type="entry name" value="Actin-like ATPase domain"/>
    <property type="match status" value="2"/>
</dbReference>
<dbReference type="PANTHER" id="PTHR32432">
    <property type="entry name" value="CELL DIVISION PROTEIN FTSA-RELATED"/>
    <property type="match status" value="1"/>
</dbReference>
<evidence type="ECO:0000313" key="10">
    <source>
        <dbReference type="EMBL" id="SKB41217.1"/>
    </source>
</evidence>
<dbReference type="NCBIfam" id="TIGR01174">
    <property type="entry name" value="ftsA"/>
    <property type="match status" value="1"/>
</dbReference>
<dbReference type="GO" id="GO:0032153">
    <property type="term" value="C:cell division site"/>
    <property type="evidence" value="ECO:0007669"/>
    <property type="project" value="UniProtKB-UniRule"/>
</dbReference>
<dbReference type="InterPro" id="IPR050696">
    <property type="entry name" value="FtsA/MreB"/>
</dbReference>
<dbReference type="EMBL" id="FUYQ01000005">
    <property type="protein sequence ID" value="SKB41217.1"/>
    <property type="molecule type" value="Genomic_DNA"/>
</dbReference>
<feature type="domain" description="SHS2" evidence="9">
    <location>
        <begin position="7"/>
        <end position="195"/>
    </location>
</feature>
<protein>
    <recommendedName>
        <fullName evidence="5 6">Cell division protein FtsA</fullName>
    </recommendedName>
</protein>
<gene>
    <name evidence="5" type="primary">ftsA</name>
    <name evidence="10" type="ORF">SAMN05660349_01010</name>
</gene>
<dbReference type="InterPro" id="IPR043129">
    <property type="entry name" value="ATPase_NBD"/>
</dbReference>
<proteinExistence type="inferred from homology"/>
<keyword evidence="3 5" id="KW-0472">Membrane</keyword>
<keyword evidence="11" id="KW-1185">Reference proteome</keyword>
<feature type="compositionally biased region" description="Basic and acidic residues" evidence="8">
    <location>
        <begin position="411"/>
        <end position="424"/>
    </location>
</feature>